<protein>
    <submittedName>
        <fullName evidence="2">Uncharacterized protein</fullName>
    </submittedName>
</protein>
<feature type="non-terminal residue" evidence="2">
    <location>
        <position position="74"/>
    </location>
</feature>
<reference evidence="2" key="2">
    <citation type="submission" date="2021-08" db="EMBL/GenBank/DDBJ databases">
        <authorList>
            <person name="Gostincar C."/>
            <person name="Sun X."/>
            <person name="Song Z."/>
            <person name="Gunde-Cimerman N."/>
        </authorList>
    </citation>
    <scope>NUCLEOTIDE SEQUENCE</scope>
    <source>
        <strain evidence="2">EXF-9298</strain>
    </source>
</reference>
<organism evidence="2 3">
    <name type="scientific">Aureobasidium melanogenum</name>
    <name type="common">Aureobasidium pullulans var. melanogenum</name>
    <dbReference type="NCBI Taxonomy" id="46634"/>
    <lineage>
        <taxon>Eukaryota</taxon>
        <taxon>Fungi</taxon>
        <taxon>Dikarya</taxon>
        <taxon>Ascomycota</taxon>
        <taxon>Pezizomycotina</taxon>
        <taxon>Dothideomycetes</taxon>
        <taxon>Dothideomycetidae</taxon>
        <taxon>Dothideales</taxon>
        <taxon>Saccotheciaceae</taxon>
        <taxon>Aureobasidium</taxon>
    </lineage>
</organism>
<feature type="non-terminal residue" evidence="2">
    <location>
        <position position="1"/>
    </location>
</feature>
<feature type="compositionally biased region" description="Polar residues" evidence="1">
    <location>
        <begin position="19"/>
        <end position="35"/>
    </location>
</feature>
<sequence>DADGEDAPMTNAPHWGSHPQHSFTDTQMGGMTNANGKRPPPPFDRSNSKNAKLYHDSPLPSETDVFGTRAVGQV</sequence>
<comment type="caution">
    <text evidence="2">The sequence shown here is derived from an EMBL/GenBank/DDBJ whole genome shotgun (WGS) entry which is preliminary data.</text>
</comment>
<keyword evidence="3" id="KW-1185">Reference proteome</keyword>
<feature type="region of interest" description="Disordered" evidence="1">
    <location>
        <begin position="1"/>
        <end position="74"/>
    </location>
</feature>
<name>A0A9P8JQC9_AURME</name>
<dbReference type="EMBL" id="JAHFXS010002658">
    <property type="protein sequence ID" value="KAG9971336.1"/>
    <property type="molecule type" value="Genomic_DNA"/>
</dbReference>
<proteinExistence type="predicted"/>
<reference evidence="2" key="1">
    <citation type="journal article" date="2021" name="J Fungi (Basel)">
        <title>Virulence traits and population genomics of the black yeast Aureobasidium melanogenum.</title>
        <authorList>
            <person name="Cernosa A."/>
            <person name="Sun X."/>
            <person name="Gostincar C."/>
            <person name="Fang C."/>
            <person name="Gunde-Cimerman N."/>
            <person name="Song Z."/>
        </authorList>
    </citation>
    <scope>NUCLEOTIDE SEQUENCE</scope>
    <source>
        <strain evidence="2">EXF-9298</strain>
    </source>
</reference>
<evidence type="ECO:0000313" key="2">
    <source>
        <dbReference type="EMBL" id="KAG9971336.1"/>
    </source>
</evidence>
<dbReference type="AlphaFoldDB" id="A0A9P8JQC9"/>
<gene>
    <name evidence="2" type="ORF">KCU98_g13936</name>
</gene>
<evidence type="ECO:0000313" key="3">
    <source>
        <dbReference type="Proteomes" id="UP000729357"/>
    </source>
</evidence>
<evidence type="ECO:0000256" key="1">
    <source>
        <dbReference type="SAM" id="MobiDB-lite"/>
    </source>
</evidence>
<dbReference type="Proteomes" id="UP000729357">
    <property type="component" value="Unassembled WGS sequence"/>
</dbReference>
<accession>A0A9P8JQC9</accession>